<dbReference type="Proteomes" id="UP001612741">
    <property type="component" value="Unassembled WGS sequence"/>
</dbReference>
<dbReference type="PANTHER" id="PTHR38441">
    <property type="entry name" value="INTEGRAL MEMBRANE PROTEIN-RELATED"/>
    <property type="match status" value="1"/>
</dbReference>
<dbReference type="Pfam" id="PF04341">
    <property type="entry name" value="DUF485"/>
    <property type="match status" value="1"/>
</dbReference>
<evidence type="ECO:0000256" key="1">
    <source>
        <dbReference type="SAM" id="Phobius"/>
    </source>
</evidence>
<dbReference type="PANTHER" id="PTHR38441:SF1">
    <property type="entry name" value="MEMBRANE PROTEIN"/>
    <property type="match status" value="1"/>
</dbReference>
<name>A0ABW7Z573_9ACTN</name>
<dbReference type="RefSeq" id="WP_397089119.1">
    <property type="nucleotide sequence ID" value="NZ_JBITGY010000011.1"/>
</dbReference>
<keyword evidence="1" id="KW-1133">Transmembrane helix</keyword>
<comment type="caution">
    <text evidence="2">The sequence shown here is derived from an EMBL/GenBank/DDBJ whole genome shotgun (WGS) entry which is preliminary data.</text>
</comment>
<evidence type="ECO:0000313" key="2">
    <source>
        <dbReference type="EMBL" id="MFI6503332.1"/>
    </source>
</evidence>
<sequence>MVGEARHRSTGAPRGGYAGLAHDRRFRLLRTRFYRLAAGIVASFLGWYFLYIWLSAFARAFMAQPVIGNINVALLLGVLQFVSTFALAWRYSRYARRMLDPLSEQLREEAAAMDAEREHSERLLAERRRIENWAPARRAAHRRTRGGAR</sequence>
<accession>A0ABW7Z573</accession>
<dbReference type="InterPro" id="IPR007436">
    <property type="entry name" value="DUF485"/>
</dbReference>
<feature type="transmembrane region" description="Helical" evidence="1">
    <location>
        <begin position="33"/>
        <end position="54"/>
    </location>
</feature>
<reference evidence="2 3" key="1">
    <citation type="submission" date="2024-10" db="EMBL/GenBank/DDBJ databases">
        <title>The Natural Products Discovery Center: Release of the First 8490 Sequenced Strains for Exploring Actinobacteria Biosynthetic Diversity.</title>
        <authorList>
            <person name="Kalkreuter E."/>
            <person name="Kautsar S.A."/>
            <person name="Yang D."/>
            <person name="Bader C.D."/>
            <person name="Teijaro C.N."/>
            <person name="Fluegel L."/>
            <person name="Davis C.M."/>
            <person name="Simpson J.R."/>
            <person name="Lauterbach L."/>
            <person name="Steele A.D."/>
            <person name="Gui C."/>
            <person name="Meng S."/>
            <person name="Li G."/>
            <person name="Viehrig K."/>
            <person name="Ye F."/>
            <person name="Su P."/>
            <person name="Kiefer A.F."/>
            <person name="Nichols A."/>
            <person name="Cepeda A.J."/>
            <person name="Yan W."/>
            <person name="Fan B."/>
            <person name="Jiang Y."/>
            <person name="Adhikari A."/>
            <person name="Zheng C.-J."/>
            <person name="Schuster L."/>
            <person name="Cowan T.M."/>
            <person name="Smanski M.J."/>
            <person name="Chevrette M.G."/>
            <person name="De Carvalho L.P.S."/>
            <person name="Shen B."/>
        </authorList>
    </citation>
    <scope>NUCLEOTIDE SEQUENCE [LARGE SCALE GENOMIC DNA]</scope>
    <source>
        <strain evidence="2 3">NPDC050545</strain>
    </source>
</reference>
<protein>
    <submittedName>
        <fullName evidence="2">DUF485 domain-containing protein</fullName>
    </submittedName>
</protein>
<keyword evidence="1" id="KW-0472">Membrane</keyword>
<gene>
    <name evidence="2" type="ORF">ACIBG2_38525</name>
</gene>
<organism evidence="2 3">
    <name type="scientific">Nonomuraea typhae</name>
    <dbReference type="NCBI Taxonomy" id="2603600"/>
    <lineage>
        <taxon>Bacteria</taxon>
        <taxon>Bacillati</taxon>
        <taxon>Actinomycetota</taxon>
        <taxon>Actinomycetes</taxon>
        <taxon>Streptosporangiales</taxon>
        <taxon>Streptosporangiaceae</taxon>
        <taxon>Nonomuraea</taxon>
    </lineage>
</organism>
<keyword evidence="1" id="KW-0812">Transmembrane</keyword>
<keyword evidence="3" id="KW-1185">Reference proteome</keyword>
<proteinExistence type="predicted"/>
<evidence type="ECO:0000313" key="3">
    <source>
        <dbReference type="Proteomes" id="UP001612741"/>
    </source>
</evidence>
<feature type="transmembrane region" description="Helical" evidence="1">
    <location>
        <begin position="66"/>
        <end position="89"/>
    </location>
</feature>
<dbReference type="EMBL" id="JBITGY010000011">
    <property type="protein sequence ID" value="MFI6503332.1"/>
    <property type="molecule type" value="Genomic_DNA"/>
</dbReference>